<dbReference type="EMBL" id="CALNXI010001376">
    <property type="protein sequence ID" value="CAH3166867.1"/>
    <property type="molecule type" value="Genomic_DNA"/>
</dbReference>
<feature type="region of interest" description="Disordered" evidence="1">
    <location>
        <begin position="1429"/>
        <end position="1448"/>
    </location>
</feature>
<proteinExistence type="predicted"/>
<dbReference type="SUPFAM" id="SSF52540">
    <property type="entry name" value="P-loop containing nucleoside triphosphate hydrolases"/>
    <property type="match status" value="1"/>
</dbReference>
<dbReference type="Pfam" id="PF00092">
    <property type="entry name" value="VWA"/>
    <property type="match status" value="1"/>
</dbReference>
<dbReference type="SMART" id="SM00327">
    <property type="entry name" value="VWA"/>
    <property type="match status" value="1"/>
</dbReference>
<organism evidence="3 4">
    <name type="scientific">Porites evermanni</name>
    <dbReference type="NCBI Taxonomy" id="104178"/>
    <lineage>
        <taxon>Eukaryota</taxon>
        <taxon>Metazoa</taxon>
        <taxon>Cnidaria</taxon>
        <taxon>Anthozoa</taxon>
        <taxon>Hexacorallia</taxon>
        <taxon>Scleractinia</taxon>
        <taxon>Fungiina</taxon>
        <taxon>Poritidae</taxon>
        <taxon>Porites</taxon>
    </lineage>
</organism>
<protein>
    <recommendedName>
        <fullName evidence="2">VWFA domain-containing protein</fullName>
    </recommendedName>
</protein>
<dbReference type="Proteomes" id="UP001159427">
    <property type="component" value="Unassembled WGS sequence"/>
</dbReference>
<evidence type="ECO:0000313" key="4">
    <source>
        <dbReference type="Proteomes" id="UP001159427"/>
    </source>
</evidence>
<comment type="caution">
    <text evidence="3">The sequence shown here is derived from an EMBL/GenBank/DDBJ whole genome shotgun (WGS) entry which is preliminary data.</text>
</comment>
<dbReference type="InterPro" id="IPR002035">
    <property type="entry name" value="VWF_A"/>
</dbReference>
<dbReference type="Gene3D" id="3.40.50.410">
    <property type="entry name" value="von Willebrand factor, type A domain"/>
    <property type="match status" value="1"/>
</dbReference>
<dbReference type="InterPro" id="IPR036465">
    <property type="entry name" value="vWFA_dom_sf"/>
</dbReference>
<sequence>HIGLLFTQKDRSRITICKLASAKEFRELHVKLASHVDVLRGSASFNCAALEEQLDIDVSFALDYSSSVSEGEEFEKQVEFVKHIQRFWNISDKDFHLVVYGASAEKIPFHPHDERFPEWLRNLKTTKWGGSQCRRMDLALRKAADYFSSDTSENHRLIVLITAGKQESGKNNKEEDQGLLVSATAALQAENVKVIVLPVGLEADFVELGLIVKRPQYLFPLSSFDDLSSGTIAKEIVSNINKTVDLEMYAKKAFEDFSEIPAESSLWENISFCSDVLEGAWYQLYDDQKKPKRNQKVKDLIRGTIDNFHSTLVTQSKVCVTVAVFGPPGTGKSFLLNHLLTGKGIMQNGPLPSAKGKNQTLLPIYVTYGRNVEVLLHKQKANANPGILLQKKELGEGTLAHVREILEKQFQDEEGLSDARYIEVRGPFKVFDQLGESKVAPSPLSMDVDVNFVDVPGLGDETGDKYISEALGKADIVLFFSSGQSERPVSAEDIAPIFRRRENFEFTSRPKLVHIVNDKTTPASSLSAKFDCLFQKKEEELRKAWKHLLHNIDNSEKEPNIYKEVRENLPPFYAEHLLKTLSSESEVIYFHVDNAKFLKSLKDVICEHVQSVKSKETIHKFLKNVHWVAKKLQCGIVQRLSVVKRKEICVKPIETAEANFVFRSEMYELEACNLIDSFLGKEMDRLLELDADSLNKSLFQNFVLSEVTRTFLLKVLRKSLKMYAVDLIEAYQNKNVSLLDGEPVIDNGELAKTMCLSEVKRFCESTAPAYLLHVLQLKSKRISLPKKKTSHWEGTSLEDKPDLILEYLDDLLSRAKDALMMYNTREAKYKMSHFHLMGRLKDVAETMLATRSSQDARRAVCLKSMKIKLPIVIKFCHKSIRDIDPHPKLNGQIDFAFPKQMVNTKEDYKVPSESNHKKIIEEMVKLLRNPKKPVIKEIATKLKMTGASALELRESQKVDPLHWARVLVNVLSDKSHFSIPLEPDLILPCDKAEVKKQLDLARKRLFAHEKSTLSCKLITDQNLTKNEIHVNRNLQEWCLEVSMSPTTCQTLDSIRTEFKDPSQHLAPIFIPTIRPGPREDIRGNYFLEEDPWKSDREDEEIKKEANESTVVRQNIFLVVEKKHLITLQNTLDVLGHPKGSKIRLMYVVLPQNGRGIGVTRAIIKILAEFFNFWIYWTIDDDIQFMYHFNQNDRKWYKCSINSGLLFGQRVFQTCLQKTTKDLSPTEKFKLFTKVTKRWPDYLDDLKGTANSLLMDRNSFQEVQNNPSLLRQPFSSIPEGIRGDKEKEDAFKQYEEDFVEECKKSLFEDAINHIAGVSLAHISTRKADYVSKYPNADYMPSEQRYQVVLNNTCALKGKNFVTDEVIFDEEEDQVTKNDKRNTPYWGIRGEDKSFTRALKVSGVIGYQVIRINHSQKKLRNVFDRVGPSYIGSASPYRSEDEEENEEEDY</sequence>
<dbReference type="SUPFAM" id="SSF53300">
    <property type="entry name" value="vWA-like"/>
    <property type="match status" value="1"/>
</dbReference>
<accession>A0ABN8QLH8</accession>
<name>A0ABN8QLH8_9CNID</name>
<dbReference type="Gene3D" id="3.40.50.300">
    <property type="entry name" value="P-loop containing nucleotide triphosphate hydrolases"/>
    <property type="match status" value="1"/>
</dbReference>
<evidence type="ECO:0000313" key="3">
    <source>
        <dbReference type="EMBL" id="CAH3166867.1"/>
    </source>
</evidence>
<dbReference type="InterPro" id="IPR050525">
    <property type="entry name" value="ECM_Assembly_Org"/>
</dbReference>
<keyword evidence="4" id="KW-1185">Reference proteome</keyword>
<gene>
    <name evidence="3" type="ORF">PEVE_00005848</name>
</gene>
<dbReference type="PANTHER" id="PTHR24020:SF20">
    <property type="entry name" value="PH DOMAIN-CONTAINING PROTEIN"/>
    <property type="match status" value="1"/>
</dbReference>
<evidence type="ECO:0000259" key="2">
    <source>
        <dbReference type="PROSITE" id="PS50234"/>
    </source>
</evidence>
<feature type="non-terminal residue" evidence="3">
    <location>
        <position position="1"/>
    </location>
</feature>
<reference evidence="3 4" key="1">
    <citation type="submission" date="2022-05" db="EMBL/GenBank/DDBJ databases">
        <authorList>
            <consortium name="Genoscope - CEA"/>
            <person name="William W."/>
        </authorList>
    </citation>
    <scope>NUCLEOTIDE SEQUENCE [LARGE SCALE GENOMIC DNA]</scope>
</reference>
<dbReference type="PANTHER" id="PTHR24020">
    <property type="entry name" value="COLLAGEN ALPHA"/>
    <property type="match status" value="1"/>
</dbReference>
<dbReference type="PROSITE" id="PS50234">
    <property type="entry name" value="VWFA"/>
    <property type="match status" value="1"/>
</dbReference>
<evidence type="ECO:0000256" key="1">
    <source>
        <dbReference type="SAM" id="MobiDB-lite"/>
    </source>
</evidence>
<dbReference type="InterPro" id="IPR027417">
    <property type="entry name" value="P-loop_NTPase"/>
</dbReference>
<feature type="domain" description="VWFA" evidence="2">
    <location>
        <begin position="57"/>
        <end position="236"/>
    </location>
</feature>
<feature type="compositionally biased region" description="Acidic residues" evidence="1">
    <location>
        <begin position="1438"/>
        <end position="1448"/>
    </location>
</feature>